<dbReference type="SUPFAM" id="SSF75304">
    <property type="entry name" value="Amidase signature (AS) enzymes"/>
    <property type="match status" value="1"/>
</dbReference>
<protein>
    <submittedName>
        <fullName evidence="5">Amidase domain-containing protein</fullName>
    </submittedName>
</protein>
<dbReference type="InterPro" id="IPR023631">
    <property type="entry name" value="Amidase_dom"/>
</dbReference>
<dbReference type="WBParaSite" id="jg18025">
    <property type="protein sequence ID" value="jg18025"/>
    <property type="gene ID" value="jg18025"/>
</dbReference>
<evidence type="ECO:0000256" key="1">
    <source>
        <dbReference type="ARBA" id="ARBA00009199"/>
    </source>
</evidence>
<keyword evidence="4" id="KW-1185">Reference proteome</keyword>
<feature type="active site" description="Charge relay system" evidence="2">
    <location>
        <position position="208"/>
    </location>
</feature>
<dbReference type="InterPro" id="IPR036928">
    <property type="entry name" value="AS_sf"/>
</dbReference>
<reference evidence="5" key="1">
    <citation type="submission" date="2022-11" db="UniProtKB">
        <authorList>
            <consortium name="WormBaseParasite"/>
        </authorList>
    </citation>
    <scope>IDENTIFICATION</scope>
</reference>
<feature type="active site" description="Acyl-ester intermediate" evidence="2">
    <location>
        <position position="232"/>
    </location>
</feature>
<dbReference type="Gene3D" id="3.90.1300.10">
    <property type="entry name" value="Amidase signature (AS) domain"/>
    <property type="match status" value="1"/>
</dbReference>
<evidence type="ECO:0000313" key="4">
    <source>
        <dbReference type="Proteomes" id="UP000887574"/>
    </source>
</evidence>
<name>A0A915DDB6_9BILA</name>
<dbReference type="AlphaFoldDB" id="A0A915DDB6"/>
<dbReference type="GO" id="GO:0012505">
    <property type="term" value="C:endomembrane system"/>
    <property type="evidence" value="ECO:0007669"/>
    <property type="project" value="TreeGrafter"/>
</dbReference>
<dbReference type="PANTHER" id="PTHR43372:SF4">
    <property type="entry name" value="FATTY-ACID AMIDE HYDROLASE 2"/>
    <property type="match status" value="1"/>
</dbReference>
<feature type="active site" description="Charge relay system" evidence="2">
    <location>
        <position position="128"/>
    </location>
</feature>
<evidence type="ECO:0000256" key="2">
    <source>
        <dbReference type="PIRSR" id="PIRSR001221-1"/>
    </source>
</evidence>
<proteinExistence type="inferred from homology"/>
<comment type="similarity">
    <text evidence="1">Belongs to the amidase family.</text>
</comment>
<accession>A0A915DDB6</accession>
<dbReference type="InterPro" id="IPR020556">
    <property type="entry name" value="Amidase_CS"/>
</dbReference>
<sequence length="529" mass="58782">MSIFFRLYFPLFNFFYKIYQHILAGPRLHATFPVPSCAQDHIYFISATEAAGKIRDKQLTSRQLIEAYVTRMRLMNKVLNALVFDCGEEALVQASLVDTYLANLDRKSSEFLNLAIARPLLGVPFTIKNNLDVSGYPTLAGQNPIMASSISMPAQADAFVVQRLREAGAIPIGISTLPWMAYDLETWDEVAQRYTCNPYDLRRTPGGSSGGEGALIGAAGSLFGVGNDSGGSVRIPAAMCGCFGLKPTAGLISLTGMVPGVHEDSSMAQLWSIGPMCRYAEDLPTILQCMLAKPQLTKLRLDQPVDLSRIKLFHLSHFTDVPQCEPVDELVKEGNRRVAKYFMQKHGIHAQEVSIPLANWVSEMWLAWADRDEPQPRDSLAKIVKDTVNLLLNRSFTLYGIGREVHGRLVRQCQLPTMETRQLAIEMRSQLQVELDDLLGDSGLLLMPSYPNAVAPFNGEYAWKRDNWLYAGLANLQGWPAISIPIGLDEKTQMPRSVHLVGGLYNERILIAVAKELEEAFGGWTPYVE</sequence>
<dbReference type="Pfam" id="PF01425">
    <property type="entry name" value="Amidase"/>
    <property type="match status" value="1"/>
</dbReference>
<dbReference type="PANTHER" id="PTHR43372">
    <property type="entry name" value="FATTY-ACID AMIDE HYDROLASE"/>
    <property type="match status" value="1"/>
</dbReference>
<dbReference type="PROSITE" id="PS00571">
    <property type="entry name" value="AMIDASES"/>
    <property type="match status" value="1"/>
</dbReference>
<evidence type="ECO:0000313" key="5">
    <source>
        <dbReference type="WBParaSite" id="jg18025"/>
    </source>
</evidence>
<evidence type="ECO:0000259" key="3">
    <source>
        <dbReference type="Pfam" id="PF01425"/>
    </source>
</evidence>
<organism evidence="4 5">
    <name type="scientific">Ditylenchus dipsaci</name>
    <dbReference type="NCBI Taxonomy" id="166011"/>
    <lineage>
        <taxon>Eukaryota</taxon>
        <taxon>Metazoa</taxon>
        <taxon>Ecdysozoa</taxon>
        <taxon>Nematoda</taxon>
        <taxon>Chromadorea</taxon>
        <taxon>Rhabditida</taxon>
        <taxon>Tylenchina</taxon>
        <taxon>Tylenchomorpha</taxon>
        <taxon>Sphaerularioidea</taxon>
        <taxon>Anguinidae</taxon>
        <taxon>Anguininae</taxon>
        <taxon>Ditylenchus</taxon>
    </lineage>
</organism>
<dbReference type="InterPro" id="IPR052739">
    <property type="entry name" value="FAAH2"/>
</dbReference>
<dbReference type="Proteomes" id="UP000887574">
    <property type="component" value="Unplaced"/>
</dbReference>
<feature type="domain" description="Amidase" evidence="3">
    <location>
        <begin position="64"/>
        <end position="508"/>
    </location>
</feature>
<dbReference type="PIRSF" id="PIRSF001221">
    <property type="entry name" value="Amidase_fungi"/>
    <property type="match status" value="1"/>
</dbReference>